<accession>A0ABQ9H0F2</accession>
<organism evidence="2 3">
    <name type="scientific">Dryococelus australis</name>
    <dbReference type="NCBI Taxonomy" id="614101"/>
    <lineage>
        <taxon>Eukaryota</taxon>
        <taxon>Metazoa</taxon>
        <taxon>Ecdysozoa</taxon>
        <taxon>Arthropoda</taxon>
        <taxon>Hexapoda</taxon>
        <taxon>Insecta</taxon>
        <taxon>Pterygota</taxon>
        <taxon>Neoptera</taxon>
        <taxon>Polyneoptera</taxon>
        <taxon>Phasmatodea</taxon>
        <taxon>Verophasmatodea</taxon>
        <taxon>Anareolatae</taxon>
        <taxon>Phasmatidae</taxon>
        <taxon>Eurycanthinae</taxon>
        <taxon>Dryococelus</taxon>
    </lineage>
</organism>
<dbReference type="Proteomes" id="UP001159363">
    <property type="component" value="Chromosome 7"/>
</dbReference>
<evidence type="ECO:0000313" key="2">
    <source>
        <dbReference type="EMBL" id="KAJ8877686.1"/>
    </source>
</evidence>
<gene>
    <name evidence="2" type="ORF">PR048_022141</name>
</gene>
<sequence>MHERIVAACRGITPQTLLAARRSLHVRLLMGIAVDGKHIEHMLDLHCALHSLWFELSPFLKRALTRWIKHCRTGPPVPSAHCFVAPDSLSYRRVAMPHSDTDVDIVALEYHCIPADIVVNEVCVQGTVMGEFQIQLRTTTAKTEGRAGFVCVSGLTPYAYKEGKSCKETCIAAKRDWAAMACTLGPCLPPFSVLRARLNYEEQGKNRQERRVFGNMLFVTVEKTRREEAGYLLFCNLVRTVTREVFGRLPGEGSGAIGPLPSWAGGVQPAAGQCWCKHTTASPDWTVRQLRRAPALRDPTTPPLSISGDTLNWRAVFSSLYVYLYGTSSDDSIILLMESLTEQPSSQVCVLFVDQLTDRTLNKFVAKRVHLPLCNAIPAPPMRVKRGQVWSSTRNEGARKAGEPRESQLVSGIVRHEAHRRTTEGDPTGN</sequence>
<dbReference type="EMBL" id="JARBHB010000008">
    <property type="protein sequence ID" value="KAJ8877686.1"/>
    <property type="molecule type" value="Genomic_DNA"/>
</dbReference>
<protein>
    <submittedName>
        <fullName evidence="2">Uncharacterized protein</fullName>
    </submittedName>
</protein>
<feature type="compositionally biased region" description="Basic and acidic residues" evidence="1">
    <location>
        <begin position="396"/>
        <end position="406"/>
    </location>
</feature>
<evidence type="ECO:0000256" key="1">
    <source>
        <dbReference type="SAM" id="MobiDB-lite"/>
    </source>
</evidence>
<feature type="region of interest" description="Disordered" evidence="1">
    <location>
        <begin position="388"/>
        <end position="430"/>
    </location>
</feature>
<proteinExistence type="predicted"/>
<reference evidence="2 3" key="1">
    <citation type="submission" date="2023-02" db="EMBL/GenBank/DDBJ databases">
        <title>LHISI_Scaffold_Assembly.</title>
        <authorList>
            <person name="Stuart O.P."/>
            <person name="Cleave R."/>
            <person name="Magrath M.J.L."/>
            <person name="Mikheyev A.S."/>
        </authorList>
    </citation>
    <scope>NUCLEOTIDE SEQUENCE [LARGE SCALE GENOMIC DNA]</scope>
    <source>
        <strain evidence="2">Daus_M_001</strain>
        <tissue evidence="2">Leg muscle</tissue>
    </source>
</reference>
<evidence type="ECO:0000313" key="3">
    <source>
        <dbReference type="Proteomes" id="UP001159363"/>
    </source>
</evidence>
<feature type="compositionally biased region" description="Basic and acidic residues" evidence="1">
    <location>
        <begin position="414"/>
        <end position="424"/>
    </location>
</feature>
<comment type="caution">
    <text evidence="2">The sequence shown here is derived from an EMBL/GenBank/DDBJ whole genome shotgun (WGS) entry which is preliminary data.</text>
</comment>
<name>A0ABQ9H0F2_9NEOP</name>
<keyword evidence="3" id="KW-1185">Reference proteome</keyword>